<dbReference type="InterPro" id="IPR041657">
    <property type="entry name" value="HTH_17"/>
</dbReference>
<dbReference type="PATRIC" id="fig|87541.4.peg.1752"/>
<dbReference type="OrthoDB" id="2876156at2"/>
<dbReference type="STRING" id="87541.AWM71_06740"/>
<evidence type="ECO:0000313" key="3">
    <source>
        <dbReference type="Proteomes" id="UP000070422"/>
    </source>
</evidence>
<proteinExistence type="predicted"/>
<feature type="domain" description="Helix-turn-helix" evidence="1">
    <location>
        <begin position="40"/>
        <end position="88"/>
    </location>
</feature>
<dbReference type="Proteomes" id="UP000070422">
    <property type="component" value="Unassembled WGS sequence"/>
</dbReference>
<dbReference type="Pfam" id="PF12728">
    <property type="entry name" value="HTH_17"/>
    <property type="match status" value="1"/>
</dbReference>
<accession>A0A133XQB3</accession>
<gene>
    <name evidence="2" type="ORF">HMPREF3187_01772</name>
</gene>
<dbReference type="RefSeq" id="WP_060937381.1">
    <property type="nucleotide sequence ID" value="NZ_KQ959338.1"/>
</dbReference>
<protein>
    <submittedName>
        <fullName evidence="2">DNA binding domain, excisionase family</fullName>
    </submittedName>
</protein>
<name>A0A133XQB3_9LACT</name>
<dbReference type="InterPro" id="IPR009061">
    <property type="entry name" value="DNA-bd_dom_put_sf"/>
</dbReference>
<sequence length="91" mass="10768">MPLTLELPDKFYKELQDSMKACYIHAVEEARRDVAITKDYLTIQEATKLYGVSRNTFTKWTGLGLPFYKVEGKRFYSRKEINNFIKEHQSK</sequence>
<evidence type="ECO:0000313" key="2">
    <source>
        <dbReference type="EMBL" id="KXB33129.1"/>
    </source>
</evidence>
<comment type="caution">
    <text evidence="2">The sequence shown here is derived from an EMBL/GenBank/DDBJ whole genome shotgun (WGS) entry which is preliminary data.</text>
</comment>
<dbReference type="AlphaFoldDB" id="A0A133XQB3"/>
<organism evidence="2 3">
    <name type="scientific">Aerococcus christensenii</name>
    <dbReference type="NCBI Taxonomy" id="87541"/>
    <lineage>
        <taxon>Bacteria</taxon>
        <taxon>Bacillati</taxon>
        <taxon>Bacillota</taxon>
        <taxon>Bacilli</taxon>
        <taxon>Lactobacillales</taxon>
        <taxon>Aerococcaceae</taxon>
        <taxon>Aerococcus</taxon>
    </lineage>
</organism>
<dbReference type="EMBL" id="LSCQ01000103">
    <property type="protein sequence ID" value="KXB33129.1"/>
    <property type="molecule type" value="Genomic_DNA"/>
</dbReference>
<reference evidence="2 3" key="1">
    <citation type="submission" date="2016-01" db="EMBL/GenBank/DDBJ databases">
        <authorList>
            <person name="Oliw E.H."/>
        </authorList>
    </citation>
    <scope>NUCLEOTIDE SEQUENCE [LARGE SCALE GENOMIC DNA]</scope>
    <source>
        <strain evidence="2 3">KA00635</strain>
    </source>
</reference>
<evidence type="ECO:0000259" key="1">
    <source>
        <dbReference type="Pfam" id="PF12728"/>
    </source>
</evidence>
<dbReference type="SUPFAM" id="SSF46955">
    <property type="entry name" value="Putative DNA-binding domain"/>
    <property type="match status" value="1"/>
</dbReference>